<keyword evidence="2" id="KW-1185">Reference proteome</keyword>
<dbReference type="Proteomes" id="UP001345963">
    <property type="component" value="Unassembled WGS sequence"/>
</dbReference>
<protein>
    <submittedName>
        <fullName evidence="1">Uncharacterized protein</fullName>
    </submittedName>
</protein>
<dbReference type="EMBL" id="JAHUTI010003436">
    <property type="protein sequence ID" value="MED6233784.1"/>
    <property type="molecule type" value="Genomic_DNA"/>
</dbReference>
<evidence type="ECO:0000313" key="1">
    <source>
        <dbReference type="EMBL" id="MED6233784.1"/>
    </source>
</evidence>
<proteinExistence type="predicted"/>
<gene>
    <name evidence="1" type="ORF">ATANTOWER_016627</name>
</gene>
<accession>A0ABU7A826</accession>
<sequence>MYVSANCDHPKLRKSGPTRRWITKTDLHVDQQLPVWSQSEGQIGSTYIFGPQPQQLISTGLCVESPALHPLHLQEDISTLIISRDCVERAADFCLMGVHIEEDLSWSIQHL</sequence>
<reference evidence="1 2" key="1">
    <citation type="submission" date="2021-07" db="EMBL/GenBank/DDBJ databases">
        <authorList>
            <person name="Palmer J.M."/>
        </authorList>
    </citation>
    <scope>NUCLEOTIDE SEQUENCE [LARGE SCALE GENOMIC DNA]</scope>
    <source>
        <strain evidence="1 2">AT_MEX2019</strain>
        <tissue evidence="1">Muscle</tissue>
    </source>
</reference>
<comment type="caution">
    <text evidence="1">The sequence shown here is derived from an EMBL/GenBank/DDBJ whole genome shotgun (WGS) entry which is preliminary data.</text>
</comment>
<name>A0ABU7A826_9TELE</name>
<organism evidence="1 2">
    <name type="scientific">Ataeniobius toweri</name>
    <dbReference type="NCBI Taxonomy" id="208326"/>
    <lineage>
        <taxon>Eukaryota</taxon>
        <taxon>Metazoa</taxon>
        <taxon>Chordata</taxon>
        <taxon>Craniata</taxon>
        <taxon>Vertebrata</taxon>
        <taxon>Euteleostomi</taxon>
        <taxon>Actinopterygii</taxon>
        <taxon>Neopterygii</taxon>
        <taxon>Teleostei</taxon>
        <taxon>Neoteleostei</taxon>
        <taxon>Acanthomorphata</taxon>
        <taxon>Ovalentaria</taxon>
        <taxon>Atherinomorphae</taxon>
        <taxon>Cyprinodontiformes</taxon>
        <taxon>Goodeidae</taxon>
        <taxon>Ataeniobius</taxon>
    </lineage>
</organism>
<evidence type="ECO:0000313" key="2">
    <source>
        <dbReference type="Proteomes" id="UP001345963"/>
    </source>
</evidence>